<dbReference type="EMBL" id="JAEQNA010000004">
    <property type="protein sequence ID" value="MBL0421353.1"/>
    <property type="molecule type" value="Genomic_DNA"/>
</dbReference>
<keyword evidence="1" id="KW-0472">Membrane</keyword>
<evidence type="ECO:0000313" key="3">
    <source>
        <dbReference type="Proteomes" id="UP000613011"/>
    </source>
</evidence>
<dbReference type="GO" id="GO:0016301">
    <property type="term" value="F:kinase activity"/>
    <property type="evidence" value="ECO:0007669"/>
    <property type="project" value="UniProtKB-KW"/>
</dbReference>
<keyword evidence="2" id="KW-0808">Transferase</keyword>
<feature type="transmembrane region" description="Helical" evidence="1">
    <location>
        <begin position="30"/>
        <end position="48"/>
    </location>
</feature>
<accession>A0A936ZQ16</accession>
<organism evidence="2 3">
    <name type="scientific">Ramlibacter aurantiacus</name>
    <dbReference type="NCBI Taxonomy" id="2801330"/>
    <lineage>
        <taxon>Bacteria</taxon>
        <taxon>Pseudomonadati</taxon>
        <taxon>Pseudomonadota</taxon>
        <taxon>Betaproteobacteria</taxon>
        <taxon>Burkholderiales</taxon>
        <taxon>Comamonadaceae</taxon>
        <taxon>Ramlibacter</taxon>
    </lineage>
</organism>
<reference evidence="2" key="1">
    <citation type="submission" date="2021-01" db="EMBL/GenBank/DDBJ databases">
        <title>Ramlibacter sp. strain AW1 16S ribosomal RNA gene Genome sequencing and assembly.</title>
        <authorList>
            <person name="Kang M."/>
        </authorList>
    </citation>
    <scope>NUCLEOTIDE SEQUENCE</scope>
    <source>
        <strain evidence="2">AW1</strain>
    </source>
</reference>
<keyword evidence="3" id="KW-1185">Reference proteome</keyword>
<protein>
    <submittedName>
        <fullName evidence="2">Glycerate kinase</fullName>
    </submittedName>
</protein>
<sequence length="147" mass="16380">MNRFQRFLIPLAGIAVIYFAWDRYGWPGFAVASGALLMWLLLHFTRLMHVLKQAAERPIGYVASAVMLNVKLKPKVTLMHVMAMTRSLGELLSPKDQQPEVYRWTDPGGSSVTCEFLDGRLVKWSLYRPPVEAEPAPAPAGDTPAAP</sequence>
<comment type="caution">
    <text evidence="2">The sequence shown here is derived from an EMBL/GenBank/DDBJ whole genome shotgun (WGS) entry which is preliminary data.</text>
</comment>
<keyword evidence="1" id="KW-1133">Transmembrane helix</keyword>
<dbReference type="RefSeq" id="WP_201684419.1">
    <property type="nucleotide sequence ID" value="NZ_JAEQNA010000004.1"/>
</dbReference>
<keyword evidence="2" id="KW-0418">Kinase</keyword>
<keyword evidence="1" id="KW-0812">Transmembrane</keyword>
<gene>
    <name evidence="2" type="ORF">JI739_13415</name>
</gene>
<dbReference type="Proteomes" id="UP000613011">
    <property type="component" value="Unassembled WGS sequence"/>
</dbReference>
<dbReference type="AlphaFoldDB" id="A0A936ZQ16"/>
<evidence type="ECO:0000313" key="2">
    <source>
        <dbReference type="EMBL" id="MBL0421353.1"/>
    </source>
</evidence>
<feature type="transmembrane region" description="Helical" evidence="1">
    <location>
        <begin position="7"/>
        <end position="24"/>
    </location>
</feature>
<name>A0A936ZQ16_9BURK</name>
<evidence type="ECO:0000256" key="1">
    <source>
        <dbReference type="SAM" id="Phobius"/>
    </source>
</evidence>
<proteinExistence type="predicted"/>